<dbReference type="RefSeq" id="WP_379899495.1">
    <property type="nucleotide sequence ID" value="NZ_JBHRTR010000022.1"/>
</dbReference>
<gene>
    <name evidence="1" type="ORF">ACFOGJ_08825</name>
</gene>
<sequence>MIEHREKTIGGHEYSVTQFPAMQGLRIAVRLVKLVGPGMAKALDGKGLAGVLDSDIGVSDMVGALVDRLDEGTTPEFVRQLLSATVRDGRDLSDERNFNDAYAANYRELIGALGFVLEVNYGDFFGAVTAGIGAAGGRPEGTPTYRES</sequence>
<protein>
    <submittedName>
        <fullName evidence="1">Phage tail assembly chaperone</fullName>
    </submittedName>
</protein>
<dbReference type="InterPro" id="IPR049156">
    <property type="entry name" value="Phage_chap_TAC_15-like"/>
</dbReference>
<accession>A0ABV7KYE4</accession>
<keyword evidence="2" id="KW-1185">Reference proteome</keyword>
<reference evidence="2" key="1">
    <citation type="journal article" date="2019" name="Int. J. Syst. Evol. Microbiol.">
        <title>The Global Catalogue of Microorganisms (GCM) 10K type strain sequencing project: providing services to taxonomists for standard genome sequencing and annotation.</title>
        <authorList>
            <consortium name="The Broad Institute Genomics Platform"/>
            <consortium name="The Broad Institute Genome Sequencing Center for Infectious Disease"/>
            <person name="Wu L."/>
            <person name="Ma J."/>
        </authorList>
    </citation>
    <scope>NUCLEOTIDE SEQUENCE [LARGE SCALE GENOMIC DNA]</scope>
    <source>
        <strain evidence="2">KCTC 42964</strain>
    </source>
</reference>
<proteinExistence type="predicted"/>
<dbReference type="EMBL" id="JBHRTR010000022">
    <property type="protein sequence ID" value="MFC3227330.1"/>
    <property type="molecule type" value="Genomic_DNA"/>
</dbReference>
<organism evidence="1 2">
    <name type="scientific">Marinibaculum pumilum</name>
    <dbReference type="NCBI Taxonomy" id="1766165"/>
    <lineage>
        <taxon>Bacteria</taxon>
        <taxon>Pseudomonadati</taxon>
        <taxon>Pseudomonadota</taxon>
        <taxon>Alphaproteobacteria</taxon>
        <taxon>Rhodospirillales</taxon>
        <taxon>Rhodospirillaceae</taxon>
        <taxon>Marinibaculum</taxon>
    </lineage>
</organism>
<dbReference type="Proteomes" id="UP001595528">
    <property type="component" value="Unassembled WGS sequence"/>
</dbReference>
<dbReference type="Pfam" id="PF21822">
    <property type="entry name" value="Phage_TAC_15"/>
    <property type="match status" value="1"/>
</dbReference>
<name>A0ABV7KYE4_9PROT</name>
<evidence type="ECO:0000313" key="1">
    <source>
        <dbReference type="EMBL" id="MFC3227330.1"/>
    </source>
</evidence>
<evidence type="ECO:0000313" key="2">
    <source>
        <dbReference type="Proteomes" id="UP001595528"/>
    </source>
</evidence>
<comment type="caution">
    <text evidence="1">The sequence shown here is derived from an EMBL/GenBank/DDBJ whole genome shotgun (WGS) entry which is preliminary data.</text>
</comment>